<accession>A0ABQ1JSB3</accession>
<evidence type="ECO:0000313" key="2">
    <source>
        <dbReference type="EMBL" id="GGB73019.1"/>
    </source>
</evidence>
<keyword evidence="1" id="KW-0812">Transmembrane</keyword>
<dbReference type="EMBL" id="BMJE01000002">
    <property type="protein sequence ID" value="GGB73019.1"/>
    <property type="molecule type" value="Genomic_DNA"/>
</dbReference>
<evidence type="ECO:0000313" key="3">
    <source>
        <dbReference type="Proteomes" id="UP000615760"/>
    </source>
</evidence>
<gene>
    <name evidence="2" type="ORF">GCM10007424_11230</name>
</gene>
<feature type="transmembrane region" description="Helical" evidence="1">
    <location>
        <begin position="14"/>
        <end position="45"/>
    </location>
</feature>
<protein>
    <submittedName>
        <fullName evidence="2">Uncharacterized protein</fullName>
    </submittedName>
</protein>
<comment type="caution">
    <text evidence="2">The sequence shown here is derived from an EMBL/GenBank/DDBJ whole genome shotgun (WGS) entry which is preliminary data.</text>
</comment>
<name>A0ABQ1JSB3_9FLAO</name>
<organism evidence="2 3">
    <name type="scientific">Flavobacterium suaedae</name>
    <dbReference type="NCBI Taxonomy" id="1767027"/>
    <lineage>
        <taxon>Bacteria</taxon>
        <taxon>Pseudomonadati</taxon>
        <taxon>Bacteroidota</taxon>
        <taxon>Flavobacteriia</taxon>
        <taxon>Flavobacteriales</taxon>
        <taxon>Flavobacteriaceae</taxon>
        <taxon>Flavobacterium</taxon>
    </lineage>
</organism>
<evidence type="ECO:0000256" key="1">
    <source>
        <dbReference type="SAM" id="Phobius"/>
    </source>
</evidence>
<proteinExistence type="predicted"/>
<keyword evidence="1" id="KW-1133">Transmembrane helix</keyword>
<keyword evidence="1" id="KW-0472">Membrane</keyword>
<keyword evidence="3" id="KW-1185">Reference proteome</keyword>
<dbReference type="Proteomes" id="UP000615760">
    <property type="component" value="Unassembled WGS sequence"/>
</dbReference>
<sequence>MAGVIPVNFNDEKIYGIGAVLVIIIFFMPFATLILTICAWSYFMIGNFIIRTLNKIFNKS</sequence>
<reference evidence="3" key="1">
    <citation type="journal article" date="2019" name="Int. J. Syst. Evol. Microbiol.">
        <title>The Global Catalogue of Microorganisms (GCM) 10K type strain sequencing project: providing services to taxonomists for standard genome sequencing and annotation.</title>
        <authorList>
            <consortium name="The Broad Institute Genomics Platform"/>
            <consortium name="The Broad Institute Genome Sequencing Center for Infectious Disease"/>
            <person name="Wu L."/>
            <person name="Ma J."/>
        </authorList>
    </citation>
    <scope>NUCLEOTIDE SEQUENCE [LARGE SCALE GENOMIC DNA]</scope>
    <source>
        <strain evidence="3">CGMCC 1.15461</strain>
    </source>
</reference>